<evidence type="ECO:0000256" key="1">
    <source>
        <dbReference type="SAM" id="MobiDB-lite"/>
    </source>
</evidence>
<keyword evidence="3" id="KW-1185">Reference proteome</keyword>
<protein>
    <submittedName>
        <fullName evidence="2">Uncharacterized protein</fullName>
    </submittedName>
</protein>
<proteinExistence type="predicted"/>
<name>A0A409WUY2_PSICY</name>
<reference evidence="2 3" key="1">
    <citation type="journal article" date="2018" name="Evol. Lett.">
        <title>Horizontal gene cluster transfer increased hallucinogenic mushroom diversity.</title>
        <authorList>
            <person name="Reynolds H.T."/>
            <person name="Vijayakumar V."/>
            <person name="Gluck-Thaler E."/>
            <person name="Korotkin H.B."/>
            <person name="Matheny P.B."/>
            <person name="Slot J.C."/>
        </authorList>
    </citation>
    <scope>NUCLEOTIDE SEQUENCE [LARGE SCALE GENOMIC DNA]</scope>
    <source>
        <strain evidence="2 3">2631</strain>
    </source>
</reference>
<sequence length="115" mass="13074">MMKENVLRSVGQACEMMDWMDWTCREQRHEQEEDKLEEGGGVTKNLTSIRATKSAAAVIPLKPKTAKPKPKAKKAAMEDPATYIRKRGSIPVASPTRRLFGWEFVWDPIPLPLQH</sequence>
<dbReference type="AlphaFoldDB" id="A0A409WUY2"/>
<dbReference type="Proteomes" id="UP000283269">
    <property type="component" value="Unassembled WGS sequence"/>
</dbReference>
<gene>
    <name evidence="2" type="ORF">CVT25_008309</name>
</gene>
<evidence type="ECO:0000313" key="2">
    <source>
        <dbReference type="EMBL" id="PPQ82333.1"/>
    </source>
</evidence>
<comment type="caution">
    <text evidence="2">The sequence shown here is derived from an EMBL/GenBank/DDBJ whole genome shotgun (WGS) entry which is preliminary data.</text>
</comment>
<accession>A0A409WUY2</accession>
<dbReference type="InParanoid" id="A0A409WUY2"/>
<dbReference type="EMBL" id="NHYD01003148">
    <property type="protein sequence ID" value="PPQ82333.1"/>
    <property type="molecule type" value="Genomic_DNA"/>
</dbReference>
<feature type="compositionally biased region" description="Basic residues" evidence="1">
    <location>
        <begin position="64"/>
        <end position="74"/>
    </location>
</feature>
<feature type="region of interest" description="Disordered" evidence="1">
    <location>
        <begin position="58"/>
        <end position="80"/>
    </location>
</feature>
<organism evidence="2 3">
    <name type="scientific">Psilocybe cyanescens</name>
    <dbReference type="NCBI Taxonomy" id="93625"/>
    <lineage>
        <taxon>Eukaryota</taxon>
        <taxon>Fungi</taxon>
        <taxon>Dikarya</taxon>
        <taxon>Basidiomycota</taxon>
        <taxon>Agaricomycotina</taxon>
        <taxon>Agaricomycetes</taxon>
        <taxon>Agaricomycetidae</taxon>
        <taxon>Agaricales</taxon>
        <taxon>Agaricineae</taxon>
        <taxon>Strophariaceae</taxon>
        <taxon>Psilocybe</taxon>
    </lineage>
</organism>
<evidence type="ECO:0000313" key="3">
    <source>
        <dbReference type="Proteomes" id="UP000283269"/>
    </source>
</evidence>